<comment type="caution">
    <text evidence="1">The sequence shown here is derived from an EMBL/GenBank/DDBJ whole genome shotgun (WGS) entry which is preliminary data.</text>
</comment>
<organism evidence="1 2">
    <name type="scientific">Comamonas jiangduensis</name>
    <dbReference type="NCBI Taxonomy" id="1194168"/>
    <lineage>
        <taxon>Bacteria</taxon>
        <taxon>Pseudomonadati</taxon>
        <taxon>Pseudomonadota</taxon>
        <taxon>Betaproteobacteria</taxon>
        <taxon>Burkholderiales</taxon>
        <taxon>Comamonadaceae</taxon>
        <taxon>Comamonas</taxon>
    </lineage>
</organism>
<evidence type="ECO:0000313" key="1">
    <source>
        <dbReference type="EMBL" id="MEZ2740013.1"/>
    </source>
</evidence>
<evidence type="ECO:0000313" key="2">
    <source>
        <dbReference type="Proteomes" id="UP001567350"/>
    </source>
</evidence>
<name>A0ABV4IDV1_9BURK</name>
<dbReference type="RefSeq" id="WP_370892699.1">
    <property type="nucleotide sequence ID" value="NZ_JBGJLR010000012.1"/>
</dbReference>
<dbReference type="EMBL" id="JBGJLR010000012">
    <property type="protein sequence ID" value="MEZ2740013.1"/>
    <property type="molecule type" value="Genomic_DNA"/>
</dbReference>
<keyword evidence="2" id="KW-1185">Reference proteome</keyword>
<dbReference type="Proteomes" id="UP001567350">
    <property type="component" value="Unassembled WGS sequence"/>
</dbReference>
<proteinExistence type="predicted"/>
<accession>A0ABV4IDV1</accession>
<gene>
    <name evidence="1" type="ORF">ACBP88_11250</name>
</gene>
<protein>
    <submittedName>
        <fullName evidence="1">Uncharacterized protein</fullName>
    </submittedName>
</protein>
<reference evidence="1 2" key="1">
    <citation type="submission" date="2024-08" db="EMBL/GenBank/DDBJ databases">
        <authorList>
            <person name="Feng Z."/>
            <person name="Ronholm J."/>
        </authorList>
    </citation>
    <scope>NUCLEOTIDE SEQUENCE [LARGE SCALE GENOMIC DNA]</scope>
    <source>
        <strain evidence="1 2">4-AB0-8</strain>
    </source>
</reference>
<sequence>MWLKDLLRKLTKGPDVGETFRDYIGCYFYGTEVSGSDQPEYVGAPATLEQLEAGVRSYLEDFLSTQHDRSTPAVHTVQVVLADLPQRLRAHVQSDMTLPFIALDGTEMFIRKGIRQRRKENGKFVE</sequence>